<accession>A0ABP7E5N7</accession>
<dbReference type="Gene3D" id="1.10.10.1320">
    <property type="entry name" value="Anti-sigma factor, zinc-finger domain"/>
    <property type="match status" value="1"/>
</dbReference>
<dbReference type="InterPro" id="IPR041916">
    <property type="entry name" value="Anti_sigma_zinc_sf"/>
</dbReference>
<dbReference type="Proteomes" id="UP001501468">
    <property type="component" value="Unassembled WGS sequence"/>
</dbReference>
<dbReference type="Pfam" id="PF13490">
    <property type="entry name" value="zf-HC2"/>
    <property type="match status" value="1"/>
</dbReference>
<gene>
    <name evidence="5" type="ORF">GCM10022399_33160</name>
</gene>
<protein>
    <recommendedName>
        <fullName evidence="4">Putative zinc-finger domain-containing protein</fullName>
    </recommendedName>
</protein>
<keyword evidence="2" id="KW-0804">Transcription</keyword>
<feature type="region of interest" description="Disordered" evidence="3">
    <location>
        <begin position="234"/>
        <end position="346"/>
    </location>
</feature>
<comment type="caution">
    <text evidence="5">The sequence shown here is derived from an EMBL/GenBank/DDBJ whole genome shotgun (WGS) entry which is preliminary data.</text>
</comment>
<feature type="compositionally biased region" description="Polar residues" evidence="3">
    <location>
        <begin position="279"/>
        <end position="290"/>
    </location>
</feature>
<keyword evidence="6" id="KW-1185">Reference proteome</keyword>
<evidence type="ECO:0000256" key="2">
    <source>
        <dbReference type="ARBA" id="ARBA00023163"/>
    </source>
</evidence>
<dbReference type="InterPro" id="IPR036388">
    <property type="entry name" value="WH-like_DNA-bd_sf"/>
</dbReference>
<dbReference type="EMBL" id="BAABDC010000006">
    <property type="protein sequence ID" value="GAA3713851.1"/>
    <property type="molecule type" value="Genomic_DNA"/>
</dbReference>
<feature type="compositionally biased region" description="Low complexity" evidence="3">
    <location>
        <begin position="308"/>
        <end position="346"/>
    </location>
</feature>
<evidence type="ECO:0000313" key="6">
    <source>
        <dbReference type="Proteomes" id="UP001501468"/>
    </source>
</evidence>
<evidence type="ECO:0000313" key="5">
    <source>
        <dbReference type="EMBL" id="GAA3713851.1"/>
    </source>
</evidence>
<feature type="domain" description="Putative zinc-finger" evidence="4">
    <location>
        <begin position="96"/>
        <end position="130"/>
    </location>
</feature>
<keyword evidence="1" id="KW-0805">Transcription regulation</keyword>
<evidence type="ECO:0000256" key="1">
    <source>
        <dbReference type="ARBA" id="ARBA00023015"/>
    </source>
</evidence>
<dbReference type="SUPFAM" id="SSF88659">
    <property type="entry name" value="Sigma3 and sigma4 domains of RNA polymerase sigma factors"/>
    <property type="match status" value="1"/>
</dbReference>
<evidence type="ECO:0000256" key="3">
    <source>
        <dbReference type="SAM" id="MobiDB-lite"/>
    </source>
</evidence>
<dbReference type="Gene3D" id="1.10.10.10">
    <property type="entry name" value="Winged helix-like DNA-binding domain superfamily/Winged helix DNA-binding domain"/>
    <property type="match status" value="1"/>
</dbReference>
<sequence>MERSDDGSDTGRDAGEVLDAVEVEQQEAVWAAWRSLPDESRSLLWRLVVHEERPQQMAPGLGTTPSGVATLGKQARKRLRQTLLAELAARPAEPQCQEARRRLGGYVRDSLPPSARHHIDDHLDGCARCRAAVRDVVDVDAAIRLRVAPALLPGAFAAAEEASVPVAVGIAPTLGGPDPEDDPGDAGDGSVVPRWATTGRVLSVPARSAAAVLAAASLVLAAALLLLQHEPGGRVSAEAPVGPGSSTASDGATDDAESPYPTRGTSGAPRPVIGVATAQAVSRFQSSGGRTDNGGSAGSLERQRRSASDTTPSTSAAKPTTTQVQPSPANPSTTSSPGATTTTPPSTVGTVVSLRFAPSDQGCLAHLAAPAGWLITSVQDVRGSRVREHVSTPTSVFDGRLGAGDLVVEVTRVEPDLTGALTVLFTLRSGATLPGSGNYPLR</sequence>
<dbReference type="InterPro" id="IPR027383">
    <property type="entry name" value="Znf_put"/>
</dbReference>
<feature type="region of interest" description="Disordered" evidence="3">
    <location>
        <begin position="171"/>
        <end position="192"/>
    </location>
</feature>
<evidence type="ECO:0000259" key="4">
    <source>
        <dbReference type="Pfam" id="PF13490"/>
    </source>
</evidence>
<reference evidence="6" key="1">
    <citation type="journal article" date="2019" name="Int. J. Syst. Evol. Microbiol.">
        <title>The Global Catalogue of Microorganisms (GCM) 10K type strain sequencing project: providing services to taxonomists for standard genome sequencing and annotation.</title>
        <authorList>
            <consortium name="The Broad Institute Genomics Platform"/>
            <consortium name="The Broad Institute Genome Sequencing Center for Infectious Disease"/>
            <person name="Wu L."/>
            <person name="Ma J."/>
        </authorList>
    </citation>
    <scope>NUCLEOTIDE SEQUENCE [LARGE SCALE GENOMIC DNA]</scope>
    <source>
        <strain evidence="6">JCM 17125</strain>
    </source>
</reference>
<proteinExistence type="predicted"/>
<name>A0ABP7E5N7_9MICO</name>
<organism evidence="5 6">
    <name type="scientific">Terrabacter ginsenosidimutans</name>
    <dbReference type="NCBI Taxonomy" id="490575"/>
    <lineage>
        <taxon>Bacteria</taxon>
        <taxon>Bacillati</taxon>
        <taxon>Actinomycetota</taxon>
        <taxon>Actinomycetes</taxon>
        <taxon>Micrococcales</taxon>
        <taxon>Intrasporangiaceae</taxon>
        <taxon>Terrabacter</taxon>
    </lineage>
</organism>
<dbReference type="InterPro" id="IPR013324">
    <property type="entry name" value="RNA_pol_sigma_r3/r4-like"/>
</dbReference>